<reference evidence="1" key="1">
    <citation type="journal article" date="2019" name="bioRxiv">
        <title>The Genome of the Zebra Mussel, Dreissena polymorpha: A Resource for Invasive Species Research.</title>
        <authorList>
            <person name="McCartney M.A."/>
            <person name="Auch B."/>
            <person name="Kono T."/>
            <person name="Mallez S."/>
            <person name="Zhang Y."/>
            <person name="Obille A."/>
            <person name="Becker A."/>
            <person name="Abrahante J.E."/>
            <person name="Garbe J."/>
            <person name="Badalamenti J.P."/>
            <person name="Herman A."/>
            <person name="Mangelson H."/>
            <person name="Liachko I."/>
            <person name="Sullivan S."/>
            <person name="Sone E.D."/>
            <person name="Koren S."/>
            <person name="Silverstein K.A.T."/>
            <person name="Beckman K.B."/>
            <person name="Gohl D.M."/>
        </authorList>
    </citation>
    <scope>NUCLEOTIDE SEQUENCE</scope>
    <source>
        <strain evidence="1">Duluth1</strain>
        <tissue evidence="1">Whole animal</tissue>
    </source>
</reference>
<name>A0A9D3YHX6_DREPO</name>
<accession>A0A9D3YHX6</accession>
<evidence type="ECO:0000313" key="2">
    <source>
        <dbReference type="Proteomes" id="UP000828390"/>
    </source>
</evidence>
<dbReference type="AlphaFoldDB" id="A0A9D3YHX6"/>
<gene>
    <name evidence="1" type="ORF">DPMN_085939</name>
</gene>
<sequence length="219" mass="24756">MYYGSAEKFVNAARHFQDEVFTRLADLLSNNQEECIKSVISADLYCHNTCLQIMSNRILTTSSVYSSIAPFLILTIFLQRMNVAQCCTMSDIVKFALSLLEEGEVLISTFLNRDMKQLIISHYGHSFTISTNSGVNKSDIIFSFDISADDIVVKLKNQDIMQEASAQLRKLLKDVDFCLQDLCDSTDLKSSWERTRRPGPLLTCLSALFKVQAFSKQCT</sequence>
<keyword evidence="2" id="KW-1185">Reference proteome</keyword>
<organism evidence="1 2">
    <name type="scientific">Dreissena polymorpha</name>
    <name type="common">Zebra mussel</name>
    <name type="synonym">Mytilus polymorpha</name>
    <dbReference type="NCBI Taxonomy" id="45954"/>
    <lineage>
        <taxon>Eukaryota</taxon>
        <taxon>Metazoa</taxon>
        <taxon>Spiralia</taxon>
        <taxon>Lophotrochozoa</taxon>
        <taxon>Mollusca</taxon>
        <taxon>Bivalvia</taxon>
        <taxon>Autobranchia</taxon>
        <taxon>Heteroconchia</taxon>
        <taxon>Euheterodonta</taxon>
        <taxon>Imparidentia</taxon>
        <taxon>Neoheterodontei</taxon>
        <taxon>Myida</taxon>
        <taxon>Dreissenoidea</taxon>
        <taxon>Dreissenidae</taxon>
        <taxon>Dreissena</taxon>
    </lineage>
</organism>
<reference evidence="1" key="2">
    <citation type="submission" date="2020-11" db="EMBL/GenBank/DDBJ databases">
        <authorList>
            <person name="McCartney M.A."/>
            <person name="Auch B."/>
            <person name="Kono T."/>
            <person name="Mallez S."/>
            <person name="Becker A."/>
            <person name="Gohl D.M."/>
            <person name="Silverstein K.A.T."/>
            <person name="Koren S."/>
            <person name="Bechman K.B."/>
            <person name="Herman A."/>
            <person name="Abrahante J.E."/>
            <person name="Garbe J."/>
        </authorList>
    </citation>
    <scope>NUCLEOTIDE SEQUENCE</scope>
    <source>
        <strain evidence="1">Duluth1</strain>
        <tissue evidence="1">Whole animal</tissue>
    </source>
</reference>
<dbReference type="Proteomes" id="UP000828390">
    <property type="component" value="Unassembled WGS sequence"/>
</dbReference>
<comment type="caution">
    <text evidence="1">The sequence shown here is derived from an EMBL/GenBank/DDBJ whole genome shotgun (WGS) entry which is preliminary data.</text>
</comment>
<dbReference type="EMBL" id="JAIWYP010000016">
    <property type="protein sequence ID" value="KAH3698419.1"/>
    <property type="molecule type" value="Genomic_DNA"/>
</dbReference>
<evidence type="ECO:0000313" key="1">
    <source>
        <dbReference type="EMBL" id="KAH3698419.1"/>
    </source>
</evidence>
<proteinExistence type="predicted"/>
<protein>
    <submittedName>
        <fullName evidence="1">Uncharacterized protein</fullName>
    </submittedName>
</protein>